<dbReference type="SUPFAM" id="SSF89360">
    <property type="entry name" value="HesB-like domain"/>
    <property type="match status" value="1"/>
</dbReference>
<dbReference type="PROSITE" id="PS01152">
    <property type="entry name" value="HESB"/>
    <property type="match status" value="1"/>
</dbReference>
<evidence type="ECO:0000313" key="3">
    <source>
        <dbReference type="Proteomes" id="UP000295277"/>
    </source>
</evidence>
<dbReference type="InterPro" id="IPR016092">
    <property type="entry name" value="ATAP"/>
</dbReference>
<evidence type="ECO:0000313" key="2">
    <source>
        <dbReference type="EMBL" id="TCM85220.1"/>
    </source>
</evidence>
<dbReference type="PANTHER" id="PTHR43011:SF1">
    <property type="entry name" value="IRON-SULFUR CLUSTER ASSEMBLY 2 HOMOLOG, MITOCHONDRIAL"/>
    <property type="match status" value="1"/>
</dbReference>
<gene>
    <name evidence="2" type="ORF">EV216_10871</name>
</gene>
<dbReference type="InterPro" id="IPR017870">
    <property type="entry name" value="FeS_cluster_insertion_CS"/>
</dbReference>
<reference evidence="2 3" key="1">
    <citation type="submission" date="2019-03" db="EMBL/GenBank/DDBJ databases">
        <title>Genomic Encyclopedia of Type Strains, Phase IV (KMG-IV): sequencing the most valuable type-strain genomes for metagenomic binning, comparative biology and taxonomic classification.</title>
        <authorList>
            <person name="Goeker M."/>
        </authorList>
    </citation>
    <scope>NUCLEOTIDE SEQUENCE [LARGE SCALE GENOMIC DNA]</scope>
    <source>
        <strain evidence="2 3">DSM 21153</strain>
    </source>
</reference>
<dbReference type="GO" id="GO:0005506">
    <property type="term" value="F:iron ion binding"/>
    <property type="evidence" value="ECO:0007669"/>
    <property type="project" value="TreeGrafter"/>
</dbReference>
<dbReference type="PANTHER" id="PTHR43011">
    <property type="entry name" value="IRON-SULFUR CLUSTER ASSEMBLY 2 HOMOLOG, MITOCHONDRIAL"/>
    <property type="match status" value="1"/>
</dbReference>
<dbReference type="InterPro" id="IPR000361">
    <property type="entry name" value="ATAP_core_dom"/>
</dbReference>
<keyword evidence="3" id="KW-1185">Reference proteome</keyword>
<organism evidence="2 3">
    <name type="scientific">Rhodovulum steppense</name>
    <dbReference type="NCBI Taxonomy" id="540251"/>
    <lineage>
        <taxon>Bacteria</taxon>
        <taxon>Pseudomonadati</taxon>
        <taxon>Pseudomonadota</taxon>
        <taxon>Alphaproteobacteria</taxon>
        <taxon>Rhodobacterales</taxon>
        <taxon>Paracoccaceae</taxon>
        <taxon>Rhodovulum</taxon>
    </lineage>
</organism>
<dbReference type="AlphaFoldDB" id="A0A4R1YVS2"/>
<dbReference type="Gene3D" id="2.60.300.12">
    <property type="entry name" value="HesB-like domain"/>
    <property type="match status" value="1"/>
</dbReference>
<dbReference type="Proteomes" id="UP000295277">
    <property type="component" value="Unassembled WGS sequence"/>
</dbReference>
<dbReference type="EMBL" id="SLVM01000008">
    <property type="protein sequence ID" value="TCM85220.1"/>
    <property type="molecule type" value="Genomic_DNA"/>
</dbReference>
<accession>A0A4R1YVS2</accession>
<dbReference type="NCBIfam" id="TIGR00049">
    <property type="entry name" value="iron-sulfur cluster assembly accessory protein"/>
    <property type="match status" value="1"/>
</dbReference>
<evidence type="ECO:0000259" key="1">
    <source>
        <dbReference type="Pfam" id="PF01521"/>
    </source>
</evidence>
<dbReference type="GO" id="GO:0051539">
    <property type="term" value="F:4 iron, 4 sulfur cluster binding"/>
    <property type="evidence" value="ECO:0007669"/>
    <property type="project" value="TreeGrafter"/>
</dbReference>
<dbReference type="RefSeq" id="WP_132694339.1">
    <property type="nucleotide sequence ID" value="NZ_SLVM01000008.1"/>
</dbReference>
<dbReference type="OrthoDB" id="9801228at2"/>
<feature type="domain" description="Core" evidence="1">
    <location>
        <begin position="2"/>
        <end position="103"/>
    </location>
</feature>
<protein>
    <submittedName>
        <fullName evidence="2">Iron-sulfur cluster assembly accessory protein</fullName>
    </submittedName>
</protein>
<dbReference type="GO" id="GO:0016226">
    <property type="term" value="P:iron-sulfur cluster assembly"/>
    <property type="evidence" value="ECO:0007669"/>
    <property type="project" value="InterPro"/>
</dbReference>
<comment type="caution">
    <text evidence="2">The sequence shown here is derived from an EMBL/GenBank/DDBJ whole genome shotgun (WGS) entry which is preliminary data.</text>
</comment>
<sequence length="106" mass="10704">MIQMTEAARDAIASAIAGAGQPIAGLRLMVQAGGCAGLQYTMALELTREDDDAVVQADGVIVLIDPGSQGYLVGTTIDFVTGLEGSGFVFDNPNASAGCGCGKSFC</sequence>
<dbReference type="GO" id="GO:0051537">
    <property type="term" value="F:2 iron, 2 sulfur cluster binding"/>
    <property type="evidence" value="ECO:0007669"/>
    <property type="project" value="TreeGrafter"/>
</dbReference>
<dbReference type="InterPro" id="IPR035903">
    <property type="entry name" value="HesB-like_dom_sf"/>
</dbReference>
<name>A0A4R1YVS2_9RHOB</name>
<proteinExistence type="predicted"/>
<dbReference type="Pfam" id="PF01521">
    <property type="entry name" value="Fe-S_biosyn"/>
    <property type="match status" value="1"/>
</dbReference>